<dbReference type="PANTHER" id="PTHR37419:SF1">
    <property type="entry name" value="SERINE_THREONINE-PROTEIN KINASE TOXIN HIPA"/>
    <property type="match status" value="1"/>
</dbReference>
<dbReference type="Pfam" id="PF07804">
    <property type="entry name" value="HipA_C"/>
    <property type="match status" value="1"/>
</dbReference>
<organism evidence="6 7">
    <name type="scientific">Collimonas arenae</name>
    <dbReference type="NCBI Taxonomy" id="279058"/>
    <lineage>
        <taxon>Bacteria</taxon>
        <taxon>Pseudomonadati</taxon>
        <taxon>Pseudomonadota</taxon>
        <taxon>Betaproteobacteria</taxon>
        <taxon>Burkholderiales</taxon>
        <taxon>Oxalobacteraceae</taxon>
        <taxon>Collimonas</taxon>
    </lineage>
</organism>
<evidence type="ECO:0000259" key="5">
    <source>
        <dbReference type="Pfam" id="PF13657"/>
    </source>
</evidence>
<dbReference type="AlphaFoldDB" id="A0A0A1F614"/>
<accession>A0A0A1F614</accession>
<dbReference type="HOGENOM" id="CLU_030167_2_1_4"/>
<dbReference type="Pfam" id="PF13657">
    <property type="entry name" value="Couple_hipA"/>
    <property type="match status" value="1"/>
</dbReference>
<sequence>MGRKSHSRRLGVWMNGDAVATWELKGNGASELSYDESWLGSVRRRPISLSMPLRPAADPYRGPLVDAFFDNLLPDTKKIRERIRSRFHAASTDAFDLLEQIGRDCVGALQLLPEGVQPIDVHRIQNAALSESDVEQILDDCLTPAPQQDYEDSADTDFRISLAGAQEKTALLKLGDSWERPLGPTPTTHILKLPIGTGNRGIDLTTSVENEWLCSRILAAFDIKVANSEIRTFGKHTVLEVERFDREHAADDSWIIRLPQEDFCQVTGTPGSLKYEADGGPGILQIMKLLLGSIASEEDRITFMRTQILFWLLCAIDGHAKNFSVFLLPEGRFRLTPSYDVLSAYPVMGTSNNQLSSQKVKMAMAITGENRHYRWTEFRRHHWVQTAQKCGLGTRIDELLDAILAQLPEALDNAAAQIPTNFPAQVADTIFQGIRESAKKLRT</sequence>
<dbReference type="NCBIfam" id="TIGR03071">
    <property type="entry name" value="couple_hipA"/>
    <property type="match status" value="1"/>
</dbReference>
<dbReference type="InterPro" id="IPR012893">
    <property type="entry name" value="HipA-like_C"/>
</dbReference>
<keyword evidence="7" id="KW-1185">Reference proteome</keyword>
<dbReference type="InterPro" id="IPR052028">
    <property type="entry name" value="HipA_Ser/Thr_kinase"/>
</dbReference>
<keyword evidence="3" id="KW-0418">Kinase</keyword>
<dbReference type="GO" id="GO:0004674">
    <property type="term" value="F:protein serine/threonine kinase activity"/>
    <property type="evidence" value="ECO:0007669"/>
    <property type="project" value="TreeGrafter"/>
</dbReference>
<evidence type="ECO:0000256" key="1">
    <source>
        <dbReference type="ARBA" id="ARBA00010164"/>
    </source>
</evidence>
<dbReference type="OrthoDB" id="9805913at2"/>
<comment type="similarity">
    <text evidence="1">Belongs to the HipA Ser/Thr kinase family.</text>
</comment>
<gene>
    <name evidence="6" type="primary">hipA</name>
    <name evidence="6" type="ORF">LT85_0070</name>
</gene>
<dbReference type="Proteomes" id="UP000030302">
    <property type="component" value="Chromosome"/>
</dbReference>
<dbReference type="InterPro" id="IPR017508">
    <property type="entry name" value="HipA_N1"/>
</dbReference>
<feature type="domain" description="HipA-like C-terminal" evidence="4">
    <location>
        <begin position="160"/>
        <end position="409"/>
    </location>
</feature>
<dbReference type="EMBL" id="CP009962">
    <property type="protein sequence ID" value="AIY39230.1"/>
    <property type="molecule type" value="Genomic_DNA"/>
</dbReference>
<evidence type="ECO:0000313" key="7">
    <source>
        <dbReference type="Proteomes" id="UP000030302"/>
    </source>
</evidence>
<keyword evidence="2" id="KW-0808">Transferase</keyword>
<protein>
    <submittedName>
        <fullName evidence="6">HipA protein</fullName>
    </submittedName>
</protein>
<dbReference type="STRING" id="279058.LT85_0070"/>
<dbReference type="CDD" id="cd17808">
    <property type="entry name" value="HipA_Ec_like"/>
    <property type="match status" value="1"/>
</dbReference>
<proteinExistence type="inferred from homology"/>
<evidence type="ECO:0000313" key="6">
    <source>
        <dbReference type="EMBL" id="AIY39230.1"/>
    </source>
</evidence>
<evidence type="ECO:0000259" key="4">
    <source>
        <dbReference type="Pfam" id="PF07804"/>
    </source>
</evidence>
<dbReference type="PANTHER" id="PTHR37419">
    <property type="entry name" value="SERINE/THREONINE-PROTEIN KINASE TOXIN HIPA"/>
    <property type="match status" value="1"/>
</dbReference>
<evidence type="ECO:0000256" key="2">
    <source>
        <dbReference type="ARBA" id="ARBA00022679"/>
    </source>
</evidence>
<dbReference type="GO" id="GO:0005829">
    <property type="term" value="C:cytosol"/>
    <property type="evidence" value="ECO:0007669"/>
    <property type="project" value="TreeGrafter"/>
</dbReference>
<dbReference type="KEGG" id="care:LT85_0070"/>
<name>A0A0A1F614_9BURK</name>
<feature type="domain" description="HipA N-terminal subdomain 1" evidence="5">
    <location>
        <begin position="11"/>
        <end position="111"/>
    </location>
</feature>
<evidence type="ECO:0000256" key="3">
    <source>
        <dbReference type="ARBA" id="ARBA00022777"/>
    </source>
</evidence>
<reference evidence="7" key="1">
    <citation type="journal article" date="2014" name="Soil Biol. Biochem.">
        <title>Structure and function of bacterial communities in ageing soils: Insights from the Mendocino ecological staircase.</title>
        <authorList>
            <person name="Uroz S."/>
            <person name="Tech J.J."/>
            <person name="Sawaya N.A."/>
            <person name="Frey-Klett P."/>
            <person name="Leveau J.H.J."/>
        </authorList>
    </citation>
    <scope>NUCLEOTIDE SEQUENCE [LARGE SCALE GENOMIC DNA]</scope>
    <source>
        <strain evidence="7">Cal35</strain>
    </source>
</reference>